<feature type="compositionally biased region" description="Basic and acidic residues" evidence="1">
    <location>
        <begin position="481"/>
        <end position="496"/>
    </location>
</feature>
<accession>A0ABQ5J1Z6</accession>
<evidence type="ECO:0000313" key="2">
    <source>
        <dbReference type="EMBL" id="GJU06495.1"/>
    </source>
</evidence>
<dbReference type="PANTHER" id="PTHR33067:SF9">
    <property type="entry name" value="RNA-DIRECTED DNA POLYMERASE"/>
    <property type="match status" value="1"/>
</dbReference>
<dbReference type="PANTHER" id="PTHR33067">
    <property type="entry name" value="RNA-DIRECTED DNA POLYMERASE-RELATED"/>
    <property type="match status" value="1"/>
</dbReference>
<dbReference type="InterPro" id="IPR021109">
    <property type="entry name" value="Peptidase_aspartic_dom_sf"/>
</dbReference>
<feature type="region of interest" description="Disordered" evidence="1">
    <location>
        <begin position="472"/>
        <end position="521"/>
    </location>
</feature>
<feature type="region of interest" description="Disordered" evidence="1">
    <location>
        <begin position="537"/>
        <end position="559"/>
    </location>
</feature>
<evidence type="ECO:0000256" key="1">
    <source>
        <dbReference type="SAM" id="MobiDB-lite"/>
    </source>
</evidence>
<organism evidence="2 3">
    <name type="scientific">Tanacetum coccineum</name>
    <dbReference type="NCBI Taxonomy" id="301880"/>
    <lineage>
        <taxon>Eukaryota</taxon>
        <taxon>Viridiplantae</taxon>
        <taxon>Streptophyta</taxon>
        <taxon>Embryophyta</taxon>
        <taxon>Tracheophyta</taxon>
        <taxon>Spermatophyta</taxon>
        <taxon>Magnoliopsida</taxon>
        <taxon>eudicotyledons</taxon>
        <taxon>Gunneridae</taxon>
        <taxon>Pentapetalae</taxon>
        <taxon>asterids</taxon>
        <taxon>campanulids</taxon>
        <taxon>Asterales</taxon>
        <taxon>Asteraceae</taxon>
        <taxon>Asteroideae</taxon>
        <taxon>Anthemideae</taxon>
        <taxon>Anthemidinae</taxon>
        <taxon>Tanacetum</taxon>
    </lineage>
</organism>
<name>A0ABQ5J1Z6_9ASTR</name>
<comment type="caution">
    <text evidence="2">The sequence shown here is derived from an EMBL/GenBank/DDBJ whole genome shotgun (WGS) entry which is preliminary data.</text>
</comment>
<sequence>MGDANPIRTLGDYSKHSHEGSRNTIELPLGNNAVPLRSDTIRCWNDLRDFAKLVKEICLPQDVLSTSDRRLIKLKNQVQRLLEARLALMQPTQVNKITSSCEICSGPHDTQYCMENPEQAFVEYASLYQRSRSNNPQNFNNRSNLEGLVSNFMASQDARLSKFEVDFKQQQSEMTNKIDIVLRAITDRMAGALPSDMVKNSKLNTSPVFLELGKNGSTFIQGEVSAKMEDPELFTLPCRLGDSKLFDTLADLGLCVNLISLYLFKKLNIELLEETDHIFGLADGTKSYPIGIVKDVEVIFDDKKLEVLRSFISMFELWFDVRIKVSQVIDFLNRSHICYALTKKPDVYISFIKQFWRSAEATNNDNGKVQITATIDGHSKTITKASLRRHLKLDDRDGITSIPNSKIFEQLALMGYHTDSDKLTFQKVLEDDLKKTKLTYSAAVTKLILRVKKLETQVKAGTARKRARVVLSEDDEDVEDDSSKQGRKLSDAERFKSKIQGSSEKGNSEVSTAGATKGTASEVPVVSTAEVNISTAGRTVTYRRRSEEKRTRKDKGKEIMTKQSLLQEQVDEEERAQVARDEEIARQLLALNEERVTTDPKTTKDINWNDPSVQKYWDLKNKPKTVSQARRNMVKYLKNQGNYKISDFKGMSYNEIRPIFEKVWDFNQHIKPMDLEHGSERMKSPEKIKEEDVDTQKEMIVNSFACP</sequence>
<feature type="compositionally biased region" description="Polar residues" evidence="1">
    <location>
        <begin position="499"/>
        <end position="514"/>
    </location>
</feature>
<evidence type="ECO:0000313" key="3">
    <source>
        <dbReference type="Proteomes" id="UP001151760"/>
    </source>
</evidence>
<reference evidence="2" key="2">
    <citation type="submission" date="2022-01" db="EMBL/GenBank/DDBJ databases">
        <authorList>
            <person name="Yamashiro T."/>
            <person name="Shiraishi A."/>
            <person name="Satake H."/>
            <person name="Nakayama K."/>
        </authorList>
    </citation>
    <scope>NUCLEOTIDE SEQUENCE</scope>
</reference>
<dbReference type="CDD" id="cd22249">
    <property type="entry name" value="UDM1_RNF168_RNF169-like"/>
    <property type="match status" value="1"/>
</dbReference>
<gene>
    <name evidence="2" type="ORF">Tco_1122925</name>
</gene>
<dbReference type="Gene3D" id="2.40.70.10">
    <property type="entry name" value="Acid Proteases"/>
    <property type="match status" value="1"/>
</dbReference>
<proteinExistence type="predicted"/>
<dbReference type="Proteomes" id="UP001151760">
    <property type="component" value="Unassembled WGS sequence"/>
</dbReference>
<dbReference type="EMBL" id="BQNB010021447">
    <property type="protein sequence ID" value="GJU06495.1"/>
    <property type="molecule type" value="Genomic_DNA"/>
</dbReference>
<protein>
    <submittedName>
        <fullName evidence="2">MAK10-like protein</fullName>
    </submittedName>
</protein>
<feature type="compositionally biased region" description="Basic and acidic residues" evidence="1">
    <location>
        <begin position="544"/>
        <end position="559"/>
    </location>
</feature>
<feature type="region of interest" description="Disordered" evidence="1">
    <location>
        <begin position="1"/>
        <end position="28"/>
    </location>
</feature>
<keyword evidence="3" id="KW-1185">Reference proteome</keyword>
<reference evidence="2" key="1">
    <citation type="journal article" date="2022" name="Int. J. Mol. Sci.">
        <title>Draft Genome of Tanacetum Coccineum: Genomic Comparison of Closely Related Tanacetum-Family Plants.</title>
        <authorList>
            <person name="Yamashiro T."/>
            <person name="Shiraishi A."/>
            <person name="Nakayama K."/>
            <person name="Satake H."/>
        </authorList>
    </citation>
    <scope>NUCLEOTIDE SEQUENCE</scope>
</reference>